<name>A0AAD2CUB1_9STRA</name>
<proteinExistence type="predicted"/>
<organism evidence="1 2">
    <name type="scientific">Cylindrotheca closterium</name>
    <dbReference type="NCBI Taxonomy" id="2856"/>
    <lineage>
        <taxon>Eukaryota</taxon>
        <taxon>Sar</taxon>
        <taxon>Stramenopiles</taxon>
        <taxon>Ochrophyta</taxon>
        <taxon>Bacillariophyta</taxon>
        <taxon>Bacillariophyceae</taxon>
        <taxon>Bacillariophycidae</taxon>
        <taxon>Bacillariales</taxon>
        <taxon>Bacillariaceae</taxon>
        <taxon>Cylindrotheca</taxon>
    </lineage>
</organism>
<protein>
    <submittedName>
        <fullName evidence="1">Uncharacterized protein</fullName>
    </submittedName>
</protein>
<gene>
    <name evidence="1" type="ORF">CYCCA115_LOCUS9735</name>
</gene>
<accession>A0AAD2CUB1</accession>
<dbReference type="Proteomes" id="UP001295423">
    <property type="component" value="Unassembled WGS sequence"/>
</dbReference>
<comment type="caution">
    <text evidence="1">The sequence shown here is derived from an EMBL/GenBank/DDBJ whole genome shotgun (WGS) entry which is preliminary data.</text>
</comment>
<evidence type="ECO:0000313" key="2">
    <source>
        <dbReference type="Proteomes" id="UP001295423"/>
    </source>
</evidence>
<reference evidence="1" key="1">
    <citation type="submission" date="2023-08" db="EMBL/GenBank/DDBJ databases">
        <authorList>
            <person name="Audoor S."/>
            <person name="Bilcke G."/>
        </authorList>
    </citation>
    <scope>NUCLEOTIDE SEQUENCE</scope>
</reference>
<dbReference type="EMBL" id="CAKOGP040001446">
    <property type="protein sequence ID" value="CAJ1945591.1"/>
    <property type="molecule type" value="Genomic_DNA"/>
</dbReference>
<keyword evidence="2" id="KW-1185">Reference proteome</keyword>
<evidence type="ECO:0000313" key="1">
    <source>
        <dbReference type="EMBL" id="CAJ1945591.1"/>
    </source>
</evidence>
<dbReference type="AlphaFoldDB" id="A0AAD2CUB1"/>
<sequence>MSSSRQKKNKTSYLNGDYSNLADLAEKVDWFTQCHSPAEIFSFFSKDEGDEKDNSVIAEEEHQELQMDSLDESLTNASNSPYPLPASCEYCGAKSTHECLPACTRPKFFLVKKRPPFLAAPTLKTEWNGSQVGVGDNGDNDDVDAFETASSTISNFNEDQKNWMSEIGWRG</sequence>